<evidence type="ECO:0000256" key="1">
    <source>
        <dbReference type="PIRSR" id="PIRSR600250-50"/>
    </source>
</evidence>
<dbReference type="Pfam" id="PF01828">
    <property type="entry name" value="Peptidase_A4"/>
    <property type="match status" value="1"/>
</dbReference>
<dbReference type="Gene3D" id="2.60.120.700">
    <property type="entry name" value="Peptidase G1"/>
    <property type="match status" value="1"/>
</dbReference>
<proteinExistence type="predicted"/>
<feature type="signal peptide" evidence="3">
    <location>
        <begin position="1"/>
        <end position="18"/>
    </location>
</feature>
<dbReference type="CDD" id="cd13426">
    <property type="entry name" value="Peptidase_G1"/>
    <property type="match status" value="1"/>
</dbReference>
<dbReference type="PRINTS" id="PR00977">
    <property type="entry name" value="SCYTLDPTASE"/>
</dbReference>
<evidence type="ECO:0000256" key="2">
    <source>
        <dbReference type="PIRSR" id="PIRSR600250-51"/>
    </source>
</evidence>
<feature type="disulfide bond" evidence="2">
    <location>
        <begin position="110"/>
        <end position="194"/>
    </location>
</feature>
<protein>
    <recommendedName>
        <fullName evidence="6">Acid proteinase</fullName>
    </recommendedName>
</protein>
<dbReference type="Proteomes" id="UP000799118">
    <property type="component" value="Unassembled WGS sequence"/>
</dbReference>
<dbReference type="PANTHER" id="PTHR37536">
    <property type="entry name" value="PUTATIVE (AFU_ORTHOLOGUE AFUA_3G02970)-RELATED"/>
    <property type="match status" value="1"/>
</dbReference>
<sequence length="278" mass="29266">MFSASFLVQALLATAAFAIPSNKERMASRRARRGLTHQSQPVNLITSPKVTTNLAVQEQLSSNWAGAILVADTATYTSVTGTFTVPNVKTDNDNVMECAAAWVGIDGDTCGGAILQTGIDFCVASDETTQSFDAWYEFFPDFAVDFTGFPLSVGDSITATATVLTPTSGTLTLINNSQKVTVSVNVTSTSASLCQENAEWIVEDYTSNPELPNWGTVTFTDASATTLSGTQVTPGGGDATIIDIELFSPDFAENEVMTISSVDGSTVAIKYSPALGGF</sequence>
<dbReference type="AlphaFoldDB" id="A0A6A4I948"/>
<evidence type="ECO:0000313" key="5">
    <source>
        <dbReference type="Proteomes" id="UP000799118"/>
    </source>
</evidence>
<feature type="chain" id="PRO_5025493062" description="Acid proteinase" evidence="3">
    <location>
        <begin position="19"/>
        <end position="278"/>
    </location>
</feature>
<dbReference type="OrthoDB" id="2862635at2759"/>
<evidence type="ECO:0008006" key="6">
    <source>
        <dbReference type="Google" id="ProtNLM"/>
    </source>
</evidence>
<organism evidence="4 5">
    <name type="scientific">Gymnopus androsaceus JB14</name>
    <dbReference type="NCBI Taxonomy" id="1447944"/>
    <lineage>
        <taxon>Eukaryota</taxon>
        <taxon>Fungi</taxon>
        <taxon>Dikarya</taxon>
        <taxon>Basidiomycota</taxon>
        <taxon>Agaricomycotina</taxon>
        <taxon>Agaricomycetes</taxon>
        <taxon>Agaricomycetidae</taxon>
        <taxon>Agaricales</taxon>
        <taxon>Marasmiineae</taxon>
        <taxon>Omphalotaceae</taxon>
        <taxon>Gymnopus</taxon>
    </lineage>
</organism>
<feature type="disulfide bond" evidence="2">
    <location>
        <begin position="98"/>
        <end position="122"/>
    </location>
</feature>
<dbReference type="SUPFAM" id="SSF49899">
    <property type="entry name" value="Concanavalin A-like lectins/glucanases"/>
    <property type="match status" value="1"/>
</dbReference>
<dbReference type="PANTHER" id="PTHR37536:SF1">
    <property type="entry name" value="ASPERGILLOPEPSIN, PUTAITVE (AFU_ORTHOLOGUE AFUA_7G01200)"/>
    <property type="match status" value="1"/>
</dbReference>
<dbReference type="InterPro" id="IPR000250">
    <property type="entry name" value="Peptidase_G1"/>
</dbReference>
<keyword evidence="3" id="KW-0732">Signal</keyword>
<dbReference type="GO" id="GO:0070007">
    <property type="term" value="F:glutamic-type endopeptidase activity"/>
    <property type="evidence" value="ECO:0007669"/>
    <property type="project" value="InterPro"/>
</dbReference>
<evidence type="ECO:0000313" key="4">
    <source>
        <dbReference type="EMBL" id="KAE9406510.1"/>
    </source>
</evidence>
<dbReference type="EMBL" id="ML769401">
    <property type="protein sequence ID" value="KAE9406510.1"/>
    <property type="molecule type" value="Genomic_DNA"/>
</dbReference>
<dbReference type="GO" id="GO:0006508">
    <property type="term" value="P:proteolysis"/>
    <property type="evidence" value="ECO:0007669"/>
    <property type="project" value="InterPro"/>
</dbReference>
<gene>
    <name evidence="4" type="ORF">BT96DRAFT_915220</name>
</gene>
<keyword evidence="2" id="KW-1015">Disulfide bond</keyword>
<accession>A0A6A4I948</accession>
<evidence type="ECO:0000256" key="3">
    <source>
        <dbReference type="SAM" id="SignalP"/>
    </source>
</evidence>
<reference evidence="4" key="1">
    <citation type="journal article" date="2019" name="Environ. Microbiol.">
        <title>Fungal ecological strategies reflected in gene transcription - a case study of two litter decomposers.</title>
        <authorList>
            <person name="Barbi F."/>
            <person name="Kohler A."/>
            <person name="Barry K."/>
            <person name="Baskaran P."/>
            <person name="Daum C."/>
            <person name="Fauchery L."/>
            <person name="Ihrmark K."/>
            <person name="Kuo A."/>
            <person name="LaButti K."/>
            <person name="Lipzen A."/>
            <person name="Morin E."/>
            <person name="Grigoriev I.V."/>
            <person name="Henrissat B."/>
            <person name="Lindahl B."/>
            <person name="Martin F."/>
        </authorList>
    </citation>
    <scope>NUCLEOTIDE SEQUENCE</scope>
    <source>
        <strain evidence="4">JB14</strain>
    </source>
</reference>
<name>A0A6A4I948_9AGAR</name>
<keyword evidence="5" id="KW-1185">Reference proteome</keyword>
<feature type="active site" description="Proton acceptor" evidence="1">
    <location>
        <position position="203"/>
    </location>
</feature>
<dbReference type="InterPro" id="IPR038656">
    <property type="entry name" value="Peptidase_G1_sf"/>
</dbReference>
<dbReference type="InterPro" id="IPR013320">
    <property type="entry name" value="ConA-like_dom_sf"/>
</dbReference>